<dbReference type="OrthoDB" id="3371087at2"/>
<evidence type="ECO:0000313" key="1">
    <source>
        <dbReference type="EMBL" id="ADU46714.1"/>
    </source>
</evidence>
<name>E6SFH6_INTC7</name>
<protein>
    <submittedName>
        <fullName evidence="1">Polyketide cyclase/dehydrase</fullName>
    </submittedName>
</protein>
<dbReference type="InterPro" id="IPR023393">
    <property type="entry name" value="START-like_dom_sf"/>
</dbReference>
<dbReference type="STRING" id="710696.Intca_0153"/>
<organism evidence="1 2">
    <name type="scientific">Intrasporangium calvum (strain ATCC 23552 / DSM 43043 / JCM 3097 / NBRC 12989 / NCIMB 10167 / NRRL B-3866 / 7 KIP)</name>
    <dbReference type="NCBI Taxonomy" id="710696"/>
    <lineage>
        <taxon>Bacteria</taxon>
        <taxon>Bacillati</taxon>
        <taxon>Actinomycetota</taxon>
        <taxon>Actinomycetes</taxon>
        <taxon>Micrococcales</taxon>
        <taxon>Intrasporangiaceae</taxon>
        <taxon>Intrasporangium</taxon>
    </lineage>
</organism>
<dbReference type="SUPFAM" id="SSF55961">
    <property type="entry name" value="Bet v1-like"/>
    <property type="match status" value="1"/>
</dbReference>
<dbReference type="Pfam" id="PF10604">
    <property type="entry name" value="Polyketide_cyc2"/>
    <property type="match status" value="1"/>
</dbReference>
<reference evidence="1 2" key="1">
    <citation type="journal article" date="2010" name="Stand. Genomic Sci.">
        <title>Complete genome sequence of Intrasporangium calvum type strain (7 KIP).</title>
        <authorList>
            <person name="Del Rio T.G."/>
            <person name="Chertkov O."/>
            <person name="Yasawong M."/>
            <person name="Lucas S."/>
            <person name="Deshpande S."/>
            <person name="Cheng J.F."/>
            <person name="Detter C."/>
            <person name="Tapia R."/>
            <person name="Han C."/>
            <person name="Goodwin L."/>
            <person name="Pitluck S."/>
            <person name="Liolios K."/>
            <person name="Ivanova N."/>
            <person name="Mavromatis K."/>
            <person name="Pati A."/>
            <person name="Chen A."/>
            <person name="Palaniappan K."/>
            <person name="Land M."/>
            <person name="Hauser L."/>
            <person name="Chang Y.J."/>
            <person name="Jeffries C.D."/>
            <person name="Rohde M."/>
            <person name="Pukall R."/>
            <person name="Sikorski J."/>
            <person name="Goker M."/>
            <person name="Woyke T."/>
            <person name="Bristow J."/>
            <person name="Eisen J.A."/>
            <person name="Markowitz V."/>
            <person name="Hugenholtz P."/>
            <person name="Kyrpides N.C."/>
            <person name="Klenk H.P."/>
            <person name="Lapidus A."/>
        </authorList>
    </citation>
    <scope>NUCLEOTIDE SEQUENCE [LARGE SCALE GENOMIC DNA]</scope>
    <source>
        <strain evidence="2">ATCC 23552 / DSM 43043 / JCM 3097 / NBRC 12989 / 7 KIP</strain>
    </source>
</reference>
<gene>
    <name evidence="1" type="ordered locus">Intca_0153</name>
</gene>
<dbReference type="RefSeq" id="WP_013491036.1">
    <property type="nucleotide sequence ID" value="NC_014830.1"/>
</dbReference>
<dbReference type="eggNOG" id="COG3427">
    <property type="taxonomic scope" value="Bacteria"/>
</dbReference>
<dbReference type="Gene3D" id="3.30.530.20">
    <property type="match status" value="1"/>
</dbReference>
<proteinExistence type="predicted"/>
<dbReference type="AlphaFoldDB" id="E6SFH6"/>
<sequence>MQFVRTLTVPVPADRVFAYLADFTTTTEWDPATVRTERISGTGGVGTRYRNRSRFMGREAEVDYVVTELDPGRHILLRGENQSLVAHDDMTVEGDASGATVTYSASFDLKGLWKLATPVLAPALKRLVDQGADGLRRTLHTL</sequence>
<dbReference type="KEGG" id="ica:Intca_0153"/>
<evidence type="ECO:0000313" key="2">
    <source>
        <dbReference type="Proteomes" id="UP000008914"/>
    </source>
</evidence>
<dbReference type="EMBL" id="CP002343">
    <property type="protein sequence ID" value="ADU46714.1"/>
    <property type="molecule type" value="Genomic_DNA"/>
</dbReference>
<dbReference type="Proteomes" id="UP000008914">
    <property type="component" value="Chromosome"/>
</dbReference>
<dbReference type="InterPro" id="IPR019587">
    <property type="entry name" value="Polyketide_cyclase/dehydratase"/>
</dbReference>
<keyword evidence="2" id="KW-1185">Reference proteome</keyword>
<dbReference type="HOGENOM" id="CLU_149789_0_0_11"/>
<accession>E6SFH6</accession>